<feature type="compositionally biased region" description="Polar residues" evidence="10">
    <location>
        <begin position="485"/>
        <end position="497"/>
    </location>
</feature>
<evidence type="ECO:0000256" key="7">
    <source>
        <dbReference type="ARBA" id="ARBA00023242"/>
    </source>
</evidence>
<dbReference type="CDD" id="cd15672">
    <property type="entry name" value="ePHD_AF10_like"/>
    <property type="match status" value="1"/>
</dbReference>
<dbReference type="AlphaFoldDB" id="A0A0K8UB93"/>
<feature type="compositionally biased region" description="Polar residues" evidence="10">
    <location>
        <begin position="428"/>
        <end position="439"/>
    </location>
</feature>
<feature type="compositionally biased region" description="Polar residues" evidence="10">
    <location>
        <begin position="505"/>
        <end position="516"/>
    </location>
</feature>
<evidence type="ECO:0000256" key="2">
    <source>
        <dbReference type="ARBA" id="ARBA00022553"/>
    </source>
</evidence>
<dbReference type="GO" id="GO:0008270">
    <property type="term" value="F:zinc ion binding"/>
    <property type="evidence" value="ECO:0007669"/>
    <property type="project" value="UniProtKB-KW"/>
</dbReference>
<dbReference type="Gene3D" id="3.30.40.10">
    <property type="entry name" value="Zinc/RING finger domain, C3HC4 (zinc finger)"/>
    <property type="match status" value="2"/>
</dbReference>
<dbReference type="EMBL" id="GDHF01028372">
    <property type="protein sequence ID" value="JAI23942.1"/>
    <property type="molecule type" value="Transcribed_RNA"/>
</dbReference>
<feature type="region of interest" description="Disordered" evidence="10">
    <location>
        <begin position="762"/>
        <end position="940"/>
    </location>
</feature>
<feature type="compositionally biased region" description="Low complexity" evidence="10">
    <location>
        <begin position="774"/>
        <end position="821"/>
    </location>
</feature>
<feature type="region of interest" description="Disordered" evidence="10">
    <location>
        <begin position="306"/>
        <end position="557"/>
    </location>
</feature>
<feature type="region of interest" description="Disordered" evidence="10">
    <location>
        <begin position="195"/>
        <end position="224"/>
    </location>
</feature>
<feature type="region of interest" description="Disordered" evidence="10">
    <location>
        <begin position="1009"/>
        <end position="1043"/>
    </location>
</feature>
<feature type="compositionally biased region" description="Low complexity" evidence="10">
    <location>
        <begin position="854"/>
        <end position="865"/>
    </location>
</feature>
<feature type="compositionally biased region" description="Basic and acidic residues" evidence="10">
    <location>
        <begin position="376"/>
        <end position="390"/>
    </location>
</feature>
<evidence type="ECO:0000256" key="4">
    <source>
        <dbReference type="ARBA" id="ARBA00022737"/>
    </source>
</evidence>
<protein>
    <submittedName>
        <fullName evidence="13">Protein AF-10</fullName>
    </submittedName>
</protein>
<dbReference type="InterPro" id="IPR013083">
    <property type="entry name" value="Znf_RING/FYVE/PHD"/>
</dbReference>
<dbReference type="CDD" id="cd20901">
    <property type="entry name" value="CC_AF10"/>
    <property type="match status" value="1"/>
</dbReference>
<evidence type="ECO:0000313" key="13">
    <source>
        <dbReference type="EMBL" id="JAI23942.1"/>
    </source>
</evidence>
<keyword evidence="7" id="KW-0539">Nucleus</keyword>
<dbReference type="PROSITE" id="PS51805">
    <property type="entry name" value="EPHD"/>
    <property type="match status" value="1"/>
</dbReference>
<dbReference type="InterPro" id="IPR034732">
    <property type="entry name" value="EPHD"/>
</dbReference>
<dbReference type="InterPro" id="IPR019786">
    <property type="entry name" value="Zinc_finger_PHD-type_CS"/>
</dbReference>
<feature type="compositionally biased region" description="Low complexity" evidence="10">
    <location>
        <begin position="306"/>
        <end position="345"/>
    </location>
</feature>
<feature type="compositionally biased region" description="Low complexity" evidence="10">
    <location>
        <begin position="248"/>
        <end position="264"/>
    </location>
</feature>
<organism evidence="13">
    <name type="scientific">Bactrocera latifrons</name>
    <name type="common">Malaysian fruit fly</name>
    <name type="synonym">Chaetodacus latifrons</name>
    <dbReference type="NCBI Taxonomy" id="174628"/>
    <lineage>
        <taxon>Eukaryota</taxon>
        <taxon>Metazoa</taxon>
        <taxon>Ecdysozoa</taxon>
        <taxon>Arthropoda</taxon>
        <taxon>Hexapoda</taxon>
        <taxon>Insecta</taxon>
        <taxon>Pterygota</taxon>
        <taxon>Neoptera</taxon>
        <taxon>Endopterygota</taxon>
        <taxon>Diptera</taxon>
        <taxon>Brachycera</taxon>
        <taxon>Muscomorpha</taxon>
        <taxon>Tephritoidea</taxon>
        <taxon>Tephritidae</taxon>
        <taxon>Bactrocera</taxon>
        <taxon>Bactrocera</taxon>
    </lineage>
</organism>
<dbReference type="InterPro" id="IPR050701">
    <property type="entry name" value="Histone_Mod_Regulator"/>
</dbReference>
<evidence type="ECO:0000256" key="1">
    <source>
        <dbReference type="ARBA" id="ARBA00004123"/>
    </source>
</evidence>
<evidence type="ECO:0000256" key="8">
    <source>
        <dbReference type="PROSITE-ProRule" id="PRU00146"/>
    </source>
</evidence>
<feature type="compositionally biased region" description="Low complexity" evidence="10">
    <location>
        <begin position="440"/>
        <end position="476"/>
    </location>
</feature>
<evidence type="ECO:0000256" key="9">
    <source>
        <dbReference type="SAM" id="Coils"/>
    </source>
</evidence>
<gene>
    <name evidence="13" type="primary">Mllt10_4</name>
    <name evidence="13" type="ORF">c1_g1_i5</name>
</gene>
<dbReference type="PANTHER" id="PTHR13793">
    <property type="entry name" value="PHD FINGER PROTEINS"/>
    <property type="match status" value="1"/>
</dbReference>
<feature type="coiled-coil region" evidence="9">
    <location>
        <begin position="1222"/>
        <end position="1249"/>
    </location>
</feature>
<keyword evidence="6" id="KW-0862">Zinc</keyword>
<dbReference type="GO" id="GO:0006357">
    <property type="term" value="P:regulation of transcription by RNA polymerase II"/>
    <property type="evidence" value="ECO:0007669"/>
    <property type="project" value="TreeGrafter"/>
</dbReference>
<dbReference type="GO" id="GO:0042393">
    <property type="term" value="F:histone binding"/>
    <property type="evidence" value="ECO:0007669"/>
    <property type="project" value="UniProtKB-ARBA"/>
</dbReference>
<dbReference type="PROSITE" id="PS50016">
    <property type="entry name" value="ZF_PHD_2"/>
    <property type="match status" value="1"/>
</dbReference>
<feature type="domain" description="PHD-type" evidence="11">
    <location>
        <begin position="5"/>
        <end position="57"/>
    </location>
</feature>
<accession>A0A0K8UB93</accession>
<keyword evidence="9" id="KW-0175">Coiled coil</keyword>
<reference evidence="13" key="1">
    <citation type="submission" date="2015-06" db="EMBL/GenBank/DDBJ databases">
        <authorList>
            <person name="Hoefler B.C."/>
            <person name="Straight P.D."/>
        </authorList>
    </citation>
    <scope>NUCLEOTIDE SEQUENCE</scope>
</reference>
<dbReference type="Pfam" id="PF13831">
    <property type="entry name" value="PHD_2"/>
    <property type="match status" value="1"/>
</dbReference>
<dbReference type="CDD" id="cd15574">
    <property type="entry name" value="PHD_AF10_AF17"/>
    <property type="match status" value="1"/>
</dbReference>
<keyword evidence="4" id="KW-0677">Repeat</keyword>
<feature type="region of interest" description="Disordered" evidence="10">
    <location>
        <begin position="581"/>
        <end position="624"/>
    </location>
</feature>
<evidence type="ECO:0000256" key="6">
    <source>
        <dbReference type="ARBA" id="ARBA00022833"/>
    </source>
</evidence>
<dbReference type="FunFam" id="3.30.40.10:FF:000053">
    <property type="entry name" value="protein AF-10 isoform X2"/>
    <property type="match status" value="1"/>
</dbReference>
<dbReference type="Pfam" id="PF13832">
    <property type="entry name" value="zf-HC5HC2H_2"/>
    <property type="match status" value="1"/>
</dbReference>
<dbReference type="SUPFAM" id="SSF57903">
    <property type="entry name" value="FYVE/PHD zinc finger"/>
    <property type="match status" value="1"/>
</dbReference>
<dbReference type="GO" id="GO:0031491">
    <property type="term" value="F:nucleosome binding"/>
    <property type="evidence" value="ECO:0007669"/>
    <property type="project" value="TreeGrafter"/>
</dbReference>
<proteinExistence type="predicted"/>
<sequence>MKEMVGGCCVCSDERGWPENPLVYCDGQNCTVAVHQACYGIVTVPTGPWYCRKCESQERSARVRCELCPSRDGALKKTDNQGWAHVVCALYIPEVRFGNVTTMEPIILQLIPQERYAKTCYICQESGKPNRATVGACMQCNKSNCKQQFHVTCAQSLGLLCEEAGNYLDNVKYCGYCQHHYGKLKKGGNVKTIPPYKPITHDTSSDSSLSPEKELDSGMNATASSTSATSIKITTNINAASTTKQRKSSTASKQSNSSSSSSNAAAATVSSSGFASSLHGSNFSNSNTGSGNINLGSVGVGSSGSNNSGNLSANNSSIGSGNSMSGGASASSTTNLKNSSNSSSSYKEKDKHSKNVNKTSSSSKEKDGSSSSSSSRDSREKSSKSSKNKEFSNNNPMSGASMNNSSTTSTSTALNMSSSMHESHSHGGNLSTQSAAQNLTTTSAAVSMSASGNSNSSNSGSKEAAKSSSTSNTVGNSGFGGNNNATDLHTSSTDNNNFGGGTHMDTATSVGSINVNSANGGGGMTSAGSKSSGSSVAKKRKADSKSNNNLGDDINSPFRDMIKDVSVTLTPLTDFEKEIEKSAKKQKTELSPPAHQTHSTDANSTQSGSNGSGNSSHNSASSGATSASISASIASTAAASTLSTATASHKYTLSTDAKNGGGGATNLSTSNVNSSASNAHKSNTAGSTNSNNNSGSNSNAQNYTSAKEQQHHRDDRYTTQAPTNSAANAASNAANAAANAPSLYVSVPLSTANVPGINLPTSSAAGGATDHHAPPSQSTRAAAAAISQQQQHQGGAATINMTGSNTSGTHATATTTALGAIGSSGGGGGAGGMLERQSPRIHHQPPALSEHHSNSNSSYFASSASGLPTAAHSSVIHQSGKSPSGNMMLSASSNPNLMATTTETGNLKISYEKQTTRVSQLQEQETAPVRRSRTPDSGIYSSSSFVANSSTVSNASSSSSSSSVGCGGLKFSYEPQAAAIDSPAAHLLTAVTTATASLNAMTTNITTTTSTTTIKDSPPSSPGSEIGAVATAPRKRGRKAKDPLANANEAKVDVKVFQNGGHVLGATPTTAAAANMANSAPSGVPSSGSTLHTAAHMLGNQLNPNSNVAQKLSDQLHMEIQDHSIYTADTVTPQFVGVPFPGKSTRNTTSTPISTSNNTLTINSVSAVTPATEMTGGTSLASMFGSGVNGNMSIPQSLEQLLERQWEQGSQFLMEQAQHFDIASLLSCLHQLQRENVRLEEHVTSLIARRDHLLAVNARLAVPLKTNTTQSQGK</sequence>
<dbReference type="PROSITE" id="PS01359">
    <property type="entry name" value="ZF_PHD_1"/>
    <property type="match status" value="1"/>
</dbReference>
<feature type="compositionally biased region" description="Polar residues" evidence="10">
    <location>
        <begin position="871"/>
        <end position="909"/>
    </location>
</feature>
<evidence type="ECO:0000259" key="11">
    <source>
        <dbReference type="PROSITE" id="PS50016"/>
    </source>
</evidence>
<feature type="compositionally biased region" description="Gly residues" evidence="10">
    <location>
        <begin position="822"/>
        <end position="832"/>
    </location>
</feature>
<feature type="compositionally biased region" description="Low complexity" evidence="10">
    <location>
        <begin position="526"/>
        <end position="536"/>
    </location>
</feature>
<dbReference type="SMART" id="SM00249">
    <property type="entry name" value="PHD"/>
    <property type="match status" value="2"/>
</dbReference>
<dbReference type="FunFam" id="3.30.40.10:FF:000042">
    <property type="entry name" value="protein AF-10 isoform X1"/>
    <property type="match status" value="1"/>
</dbReference>
<feature type="compositionally biased region" description="Polar residues" evidence="10">
    <location>
        <begin position="916"/>
        <end position="925"/>
    </location>
</feature>
<evidence type="ECO:0000256" key="5">
    <source>
        <dbReference type="ARBA" id="ARBA00022771"/>
    </source>
</evidence>
<dbReference type="InterPro" id="IPR019787">
    <property type="entry name" value="Znf_PHD-finger"/>
</dbReference>
<name>A0A0K8UB93_BACLA</name>
<feature type="region of interest" description="Disordered" evidence="10">
    <location>
        <begin position="656"/>
        <end position="732"/>
    </location>
</feature>
<evidence type="ECO:0000259" key="12">
    <source>
        <dbReference type="PROSITE" id="PS51805"/>
    </source>
</evidence>
<dbReference type="InterPro" id="IPR049781">
    <property type="entry name" value="AF10/AF17_PHD"/>
</dbReference>
<evidence type="ECO:0000256" key="3">
    <source>
        <dbReference type="ARBA" id="ARBA00022723"/>
    </source>
</evidence>
<dbReference type="OrthoDB" id="20839at2759"/>
<comment type="subcellular location">
    <subcellularLocation>
        <location evidence="1">Nucleus</location>
    </subcellularLocation>
</comment>
<keyword evidence="2" id="KW-0597">Phosphoprotein</keyword>
<dbReference type="InterPro" id="IPR011011">
    <property type="entry name" value="Znf_FYVE_PHD"/>
</dbReference>
<keyword evidence="5 8" id="KW-0863">Zinc-finger</keyword>
<feature type="compositionally biased region" description="Low complexity" evidence="10">
    <location>
        <begin position="665"/>
        <end position="700"/>
    </location>
</feature>
<dbReference type="InterPro" id="IPR049773">
    <property type="entry name" value="AF10-like_CC"/>
</dbReference>
<feature type="compositionally biased region" description="Basic and acidic residues" evidence="10">
    <location>
        <begin position="708"/>
        <end position="717"/>
    </location>
</feature>
<feature type="region of interest" description="Disordered" evidence="10">
    <location>
        <begin position="238"/>
        <end position="264"/>
    </location>
</feature>
<dbReference type="GO" id="GO:0005634">
    <property type="term" value="C:nucleus"/>
    <property type="evidence" value="ECO:0007669"/>
    <property type="project" value="UniProtKB-SubCell"/>
</dbReference>
<keyword evidence="3" id="KW-0479">Metal-binding</keyword>
<evidence type="ECO:0000256" key="10">
    <source>
        <dbReference type="SAM" id="MobiDB-lite"/>
    </source>
</evidence>
<feature type="compositionally biased region" description="Low complexity" evidence="10">
    <location>
        <begin position="397"/>
        <end position="420"/>
    </location>
</feature>
<dbReference type="PANTHER" id="PTHR13793:SF164">
    <property type="entry name" value="ALHAMBRA, ISOFORM P"/>
    <property type="match status" value="1"/>
</dbReference>
<feature type="domain" description="PHD-type" evidence="12">
    <location>
        <begin position="62"/>
        <end position="181"/>
    </location>
</feature>
<dbReference type="InterPro" id="IPR001965">
    <property type="entry name" value="Znf_PHD"/>
</dbReference>
<feature type="compositionally biased region" description="Low complexity" evidence="10">
    <location>
        <begin position="602"/>
        <end position="624"/>
    </location>
</feature>